<dbReference type="PANTHER" id="PTHR22298">
    <property type="entry name" value="ENDO-1,4-BETA-GLUCANASE"/>
    <property type="match status" value="1"/>
</dbReference>
<dbReference type="OrthoDB" id="9808897at2"/>
<feature type="chain" id="PRO_5026877355" evidence="6">
    <location>
        <begin position="39"/>
        <end position="661"/>
    </location>
</feature>
<feature type="domain" description="Glycoside hydrolase family 9" evidence="7">
    <location>
        <begin position="147"/>
        <end position="404"/>
    </location>
</feature>
<sequence length="661" mass="68793">MRHRRTWAAPTWTTMACTLALTGTLAAAGLAGAHTALASPAAAGGVAGAAVTPAVRVDQAGYATSAAKVAYVMLPHRVSRVWFRVLGKGRGVVYKASSTADLGSWNKRYRAVYALTFTGLRQAGTYRVQVGAAHSAAFRIGSAASLYVGLLSNGVRYFTSERDGGNVAPSVLDRKPANLTDAHAYVYADPKYDSNDNLIGGFTKIGGPVDVSGGWFDAGGGYEKFGFTASYADALLQIAARDVTGPANAGLRFEAQFGLDWMRKLWNPAKKVMYVQVGIGNGNAKINGDYDFWFLPQAEDKLAAKPGDKDYYVEYRPVFTAAAPGKKVSPELAGRYAADYALGAQLAGSGSSGRSLLALARSVYAMAQTTGVRSLVTAFPHDYYPGTEWKSAMLWGAAEIALADERLGVPHAQLSRDLGVAAQWARAYLAQGHPASGDTLNLYDNGAIADAELLRALRCAVSAGLHGAPVIAPRLLLGDLAAQLRLGKSQAAGDPFGLGTPLGASDATPHAFGLYVTNALYQEYGGSAAYAAFAQRQLDYALGANPWGASFVVGAGSSFPYCMQSEIANLSGSLTGTGALQLGATVDGPSNPANFIGLGSVTGMRACAHGSYGAFNNAAAGYEDNVVSWPSVEPADDYTAISLFAFAVGSADRRAAGGLDG</sequence>
<comment type="caution">
    <text evidence="9">The sequence shown here is derived from an EMBL/GenBank/DDBJ whole genome shotgun (WGS) entry which is preliminary data.</text>
</comment>
<evidence type="ECO:0000256" key="6">
    <source>
        <dbReference type="SAM" id="SignalP"/>
    </source>
</evidence>
<dbReference type="InterPro" id="IPR013783">
    <property type="entry name" value="Ig-like_fold"/>
</dbReference>
<keyword evidence="3" id="KW-0119">Carbohydrate metabolism</keyword>
<organism evidence="9 10">
    <name type="scientific">Trebonia kvetii</name>
    <dbReference type="NCBI Taxonomy" id="2480626"/>
    <lineage>
        <taxon>Bacteria</taxon>
        <taxon>Bacillati</taxon>
        <taxon>Actinomycetota</taxon>
        <taxon>Actinomycetes</taxon>
        <taxon>Streptosporangiales</taxon>
        <taxon>Treboniaceae</taxon>
        <taxon>Trebonia</taxon>
    </lineage>
</organism>
<evidence type="ECO:0000313" key="10">
    <source>
        <dbReference type="Proteomes" id="UP000460272"/>
    </source>
</evidence>
<keyword evidence="2" id="KW-0378">Hydrolase</keyword>
<dbReference type="RefSeq" id="WP_145854080.1">
    <property type="nucleotide sequence ID" value="NZ_RPFW01000003.1"/>
</dbReference>
<name>A0A6P2C1L8_9ACTN</name>
<dbReference type="AlphaFoldDB" id="A0A6P2C1L8"/>
<dbReference type="Pfam" id="PF02927">
    <property type="entry name" value="CelD_N"/>
    <property type="match status" value="1"/>
</dbReference>
<dbReference type="InterPro" id="IPR008928">
    <property type="entry name" value="6-hairpin_glycosidase_sf"/>
</dbReference>
<evidence type="ECO:0000259" key="8">
    <source>
        <dbReference type="Pfam" id="PF02927"/>
    </source>
</evidence>
<keyword evidence="10" id="KW-1185">Reference proteome</keyword>
<dbReference type="PROSITE" id="PS51257">
    <property type="entry name" value="PROKAR_LIPOPROTEIN"/>
    <property type="match status" value="1"/>
</dbReference>
<dbReference type="GO" id="GO:0008810">
    <property type="term" value="F:cellulase activity"/>
    <property type="evidence" value="ECO:0007669"/>
    <property type="project" value="InterPro"/>
</dbReference>
<dbReference type="GO" id="GO:0000272">
    <property type="term" value="P:polysaccharide catabolic process"/>
    <property type="evidence" value="ECO:0007669"/>
    <property type="project" value="UniProtKB-KW"/>
</dbReference>
<keyword evidence="6" id="KW-0732">Signal</keyword>
<comment type="similarity">
    <text evidence="1">Belongs to the glycosyl hydrolase 9 (cellulase E) family.</text>
</comment>
<dbReference type="InterPro" id="IPR001701">
    <property type="entry name" value="Glyco_hydro_9"/>
</dbReference>
<feature type="signal peptide" evidence="6">
    <location>
        <begin position="1"/>
        <end position="38"/>
    </location>
</feature>
<keyword evidence="4" id="KW-0326">Glycosidase</keyword>
<feature type="domain" description="Cellulase Ig-like" evidence="8">
    <location>
        <begin position="52"/>
        <end position="133"/>
    </location>
</feature>
<evidence type="ECO:0000256" key="2">
    <source>
        <dbReference type="ARBA" id="ARBA00022801"/>
    </source>
</evidence>
<dbReference type="CDD" id="cd02850">
    <property type="entry name" value="E_set_Cellulase_N"/>
    <property type="match status" value="1"/>
</dbReference>
<dbReference type="Pfam" id="PF00759">
    <property type="entry name" value="Glyco_hydro_9"/>
    <property type="match status" value="2"/>
</dbReference>
<reference evidence="9 10" key="1">
    <citation type="submission" date="2018-11" db="EMBL/GenBank/DDBJ databases">
        <title>Trebonia kvetii gen.nov., sp.nov., a novel acidophilic actinobacterium, and proposal of the new actinobacterial family Treboniaceae fam. nov.</title>
        <authorList>
            <person name="Rapoport D."/>
            <person name="Sagova-Mareckova M."/>
            <person name="Sedlacek I."/>
            <person name="Provaznik J."/>
            <person name="Kralova S."/>
            <person name="Pavlinic D."/>
            <person name="Benes V."/>
            <person name="Kopecky J."/>
        </authorList>
    </citation>
    <scope>NUCLEOTIDE SEQUENCE [LARGE SCALE GENOMIC DNA]</scope>
    <source>
        <strain evidence="9 10">15Tr583</strain>
    </source>
</reference>
<evidence type="ECO:0000256" key="5">
    <source>
        <dbReference type="ARBA" id="ARBA00023326"/>
    </source>
</evidence>
<dbReference type="Proteomes" id="UP000460272">
    <property type="component" value="Unassembled WGS sequence"/>
</dbReference>
<dbReference type="SUPFAM" id="SSF81296">
    <property type="entry name" value="E set domains"/>
    <property type="match status" value="1"/>
</dbReference>
<dbReference type="InterPro" id="IPR012341">
    <property type="entry name" value="6hp_glycosidase-like_sf"/>
</dbReference>
<keyword evidence="5" id="KW-0624">Polysaccharide degradation</keyword>
<evidence type="ECO:0000313" key="9">
    <source>
        <dbReference type="EMBL" id="TVZ04211.1"/>
    </source>
</evidence>
<dbReference type="SUPFAM" id="SSF48208">
    <property type="entry name" value="Six-hairpin glycosidases"/>
    <property type="match status" value="1"/>
</dbReference>
<accession>A0A6P2C1L8</accession>
<gene>
    <name evidence="9" type="ORF">EAS64_17625</name>
</gene>
<dbReference type="Gene3D" id="1.50.10.10">
    <property type="match status" value="1"/>
</dbReference>
<dbReference type="Gene3D" id="2.60.40.10">
    <property type="entry name" value="Immunoglobulins"/>
    <property type="match status" value="1"/>
</dbReference>
<evidence type="ECO:0000259" key="7">
    <source>
        <dbReference type="Pfam" id="PF00759"/>
    </source>
</evidence>
<protein>
    <submittedName>
        <fullName evidence="9">Uncharacterized protein</fullName>
    </submittedName>
</protein>
<evidence type="ECO:0000256" key="4">
    <source>
        <dbReference type="ARBA" id="ARBA00023295"/>
    </source>
</evidence>
<dbReference type="InterPro" id="IPR014756">
    <property type="entry name" value="Ig_E-set"/>
</dbReference>
<dbReference type="InterPro" id="IPR004197">
    <property type="entry name" value="Cellulase_Ig-like"/>
</dbReference>
<dbReference type="EMBL" id="RPFW01000003">
    <property type="protein sequence ID" value="TVZ04211.1"/>
    <property type="molecule type" value="Genomic_DNA"/>
</dbReference>
<evidence type="ECO:0000256" key="1">
    <source>
        <dbReference type="ARBA" id="ARBA00007072"/>
    </source>
</evidence>
<feature type="domain" description="Glycoside hydrolase family 9" evidence="7">
    <location>
        <begin position="518"/>
        <end position="644"/>
    </location>
</feature>
<evidence type="ECO:0000256" key="3">
    <source>
        <dbReference type="ARBA" id="ARBA00023277"/>
    </source>
</evidence>
<proteinExistence type="inferred from homology"/>